<feature type="transmembrane region" description="Helical" evidence="8">
    <location>
        <begin position="248"/>
        <end position="270"/>
    </location>
</feature>
<evidence type="ECO:0000256" key="8">
    <source>
        <dbReference type="RuleBase" id="RU363032"/>
    </source>
</evidence>
<proteinExistence type="inferred from homology"/>
<keyword evidence="11" id="KW-1185">Reference proteome</keyword>
<feature type="transmembrane region" description="Helical" evidence="8">
    <location>
        <begin position="53"/>
        <end position="83"/>
    </location>
</feature>
<name>A0A1M5BKR7_9BACL</name>
<reference evidence="10 11" key="1">
    <citation type="submission" date="2016-11" db="EMBL/GenBank/DDBJ databases">
        <authorList>
            <person name="Jaros S."/>
            <person name="Januszkiewicz K."/>
            <person name="Wedrychowicz H."/>
        </authorList>
    </citation>
    <scope>NUCLEOTIDE SEQUENCE [LARGE SCALE GENOMIC DNA]</scope>
    <source>
        <strain evidence="10 11">DSM 44666</strain>
    </source>
</reference>
<dbReference type="OrthoDB" id="57323at2"/>
<evidence type="ECO:0000256" key="1">
    <source>
        <dbReference type="ARBA" id="ARBA00004651"/>
    </source>
</evidence>
<dbReference type="PROSITE" id="PS50928">
    <property type="entry name" value="ABC_TM1"/>
    <property type="match status" value="1"/>
</dbReference>
<feature type="transmembrane region" description="Helical" evidence="8">
    <location>
        <begin position="148"/>
        <end position="168"/>
    </location>
</feature>
<evidence type="ECO:0000313" key="10">
    <source>
        <dbReference type="EMBL" id="SHF42847.1"/>
    </source>
</evidence>
<dbReference type="GO" id="GO:0005886">
    <property type="term" value="C:plasma membrane"/>
    <property type="evidence" value="ECO:0007669"/>
    <property type="project" value="UniProtKB-SubCell"/>
</dbReference>
<evidence type="ECO:0000313" key="11">
    <source>
        <dbReference type="Proteomes" id="UP000184476"/>
    </source>
</evidence>
<feature type="transmembrane region" description="Helical" evidence="8">
    <location>
        <begin position="7"/>
        <end position="33"/>
    </location>
</feature>
<gene>
    <name evidence="10" type="ORF">SAMN05444392_1257</name>
</gene>
<dbReference type="Proteomes" id="UP000184476">
    <property type="component" value="Unassembled WGS sequence"/>
</dbReference>
<feature type="transmembrane region" description="Helical" evidence="8">
    <location>
        <begin position="95"/>
        <end position="118"/>
    </location>
</feature>
<sequence length="280" mass="31377">MPKKLIYLPLIPFLVVLILFFVFPLLTVLNNSYLDKQGSFTLVHYIKFLTDPYYLNVLFVTFKISIIVTVITLLLGYAIAYYVTKVLKSKLAKRIAYVVIISPIFTSAVVRSFGWIVILGNNGFINQMLLKIGLIDQPIQLLYNETGIIIGLIYILAPFMILSLTSVLQSIDSRLDEAAADLGYSRWKSFIKVTLPLSVPGILSGVMMVFSLSLSSYVTPALISGGKIKVLAMLIYEQMTQLMNWQFGGAMSFVMLVVSIVILMVNNYLLKTRWSEGGRS</sequence>
<dbReference type="CDD" id="cd06261">
    <property type="entry name" value="TM_PBP2"/>
    <property type="match status" value="1"/>
</dbReference>
<evidence type="ECO:0000256" key="4">
    <source>
        <dbReference type="ARBA" id="ARBA00022475"/>
    </source>
</evidence>
<feature type="domain" description="ABC transmembrane type-1" evidence="9">
    <location>
        <begin position="58"/>
        <end position="266"/>
    </location>
</feature>
<comment type="subcellular location">
    <subcellularLocation>
        <location evidence="1 8">Cell membrane</location>
        <topology evidence="1 8">Multi-pass membrane protein</topology>
    </subcellularLocation>
</comment>
<accession>A0A1M5BKR7</accession>
<dbReference type="Pfam" id="PF00528">
    <property type="entry name" value="BPD_transp_1"/>
    <property type="match status" value="1"/>
</dbReference>
<evidence type="ECO:0000256" key="7">
    <source>
        <dbReference type="ARBA" id="ARBA00023136"/>
    </source>
</evidence>
<evidence type="ECO:0000256" key="3">
    <source>
        <dbReference type="ARBA" id="ARBA00022448"/>
    </source>
</evidence>
<evidence type="ECO:0000256" key="2">
    <source>
        <dbReference type="ARBA" id="ARBA00007069"/>
    </source>
</evidence>
<keyword evidence="4" id="KW-1003">Cell membrane</keyword>
<organism evidence="10 11">
    <name type="scientific">Seinonella peptonophila</name>
    <dbReference type="NCBI Taxonomy" id="112248"/>
    <lineage>
        <taxon>Bacteria</taxon>
        <taxon>Bacillati</taxon>
        <taxon>Bacillota</taxon>
        <taxon>Bacilli</taxon>
        <taxon>Bacillales</taxon>
        <taxon>Thermoactinomycetaceae</taxon>
        <taxon>Seinonella</taxon>
    </lineage>
</organism>
<keyword evidence="6 8" id="KW-1133">Transmembrane helix</keyword>
<dbReference type="EMBL" id="FQVL01000025">
    <property type="protein sequence ID" value="SHF42847.1"/>
    <property type="molecule type" value="Genomic_DNA"/>
</dbReference>
<dbReference type="PANTHER" id="PTHR42929:SF5">
    <property type="entry name" value="ABC TRANSPORTER PERMEASE PROTEIN"/>
    <property type="match status" value="1"/>
</dbReference>
<dbReference type="AlphaFoldDB" id="A0A1M5BKR7"/>
<dbReference type="Gene3D" id="1.10.3720.10">
    <property type="entry name" value="MetI-like"/>
    <property type="match status" value="1"/>
</dbReference>
<evidence type="ECO:0000259" key="9">
    <source>
        <dbReference type="PROSITE" id="PS50928"/>
    </source>
</evidence>
<keyword evidence="3 8" id="KW-0813">Transport</keyword>
<dbReference type="RefSeq" id="WP_073158644.1">
    <property type="nucleotide sequence ID" value="NZ_FQVL01000025.1"/>
</dbReference>
<evidence type="ECO:0000256" key="6">
    <source>
        <dbReference type="ARBA" id="ARBA00022989"/>
    </source>
</evidence>
<feature type="transmembrane region" description="Helical" evidence="8">
    <location>
        <begin position="189"/>
        <end position="211"/>
    </location>
</feature>
<dbReference type="SUPFAM" id="SSF161098">
    <property type="entry name" value="MetI-like"/>
    <property type="match status" value="1"/>
</dbReference>
<evidence type="ECO:0000256" key="5">
    <source>
        <dbReference type="ARBA" id="ARBA00022692"/>
    </source>
</evidence>
<keyword evidence="7 8" id="KW-0472">Membrane</keyword>
<dbReference type="InterPro" id="IPR035906">
    <property type="entry name" value="MetI-like_sf"/>
</dbReference>
<comment type="similarity">
    <text evidence="2">Belongs to the binding-protein-dependent transport system permease family. CysTW subfamily.</text>
</comment>
<dbReference type="GO" id="GO:0055085">
    <property type="term" value="P:transmembrane transport"/>
    <property type="evidence" value="ECO:0007669"/>
    <property type="project" value="InterPro"/>
</dbReference>
<keyword evidence="5 8" id="KW-0812">Transmembrane</keyword>
<protein>
    <submittedName>
        <fullName evidence="10">Putative spermidine/putrescine transport system permease protein</fullName>
    </submittedName>
</protein>
<dbReference type="PANTHER" id="PTHR42929">
    <property type="entry name" value="INNER MEMBRANE ABC TRANSPORTER PERMEASE PROTEIN YDCU-RELATED-RELATED"/>
    <property type="match status" value="1"/>
</dbReference>
<dbReference type="STRING" id="112248.SAMN05444392_1257"/>
<dbReference type="InterPro" id="IPR000515">
    <property type="entry name" value="MetI-like"/>
</dbReference>